<dbReference type="STRING" id="337451.A0A3S4NND6"/>
<dbReference type="Gene3D" id="1.20.5.190">
    <property type="match status" value="1"/>
</dbReference>
<dbReference type="PROSITE" id="PS51126">
    <property type="entry name" value="DILUTE"/>
    <property type="match status" value="1"/>
</dbReference>
<dbReference type="InterPro" id="IPR004009">
    <property type="entry name" value="SH3_Myosin"/>
</dbReference>
<keyword evidence="3 10" id="KW-0547">Nucleotide-binding</keyword>
<keyword evidence="6 11" id="KW-0175">Coiled coil</keyword>
<feature type="chain" id="PRO_5018725383" evidence="13">
    <location>
        <begin position="29"/>
        <end position="1512"/>
    </location>
</feature>
<evidence type="ECO:0000256" key="13">
    <source>
        <dbReference type="SAM" id="SignalP"/>
    </source>
</evidence>
<dbReference type="GO" id="GO:0016020">
    <property type="term" value="C:membrane"/>
    <property type="evidence" value="ECO:0007669"/>
    <property type="project" value="TreeGrafter"/>
</dbReference>
<feature type="domain" description="Dilute" evidence="14">
    <location>
        <begin position="1185"/>
        <end position="1490"/>
    </location>
</feature>
<dbReference type="InterPro" id="IPR000048">
    <property type="entry name" value="IQ_motif_EF-hand-BS"/>
</dbReference>
<evidence type="ECO:0000256" key="10">
    <source>
        <dbReference type="PROSITE-ProRule" id="PRU00782"/>
    </source>
</evidence>
<organism evidence="17 18">
    <name type="scientific">Cinnamomum micranthum f. kanehirae</name>
    <dbReference type="NCBI Taxonomy" id="337451"/>
    <lineage>
        <taxon>Eukaryota</taxon>
        <taxon>Viridiplantae</taxon>
        <taxon>Streptophyta</taxon>
        <taxon>Embryophyta</taxon>
        <taxon>Tracheophyta</taxon>
        <taxon>Spermatophyta</taxon>
        <taxon>Magnoliopsida</taxon>
        <taxon>Magnoliidae</taxon>
        <taxon>Laurales</taxon>
        <taxon>Lauraceae</taxon>
        <taxon>Cinnamomum</taxon>
    </lineage>
</organism>
<dbReference type="Proteomes" id="UP000283530">
    <property type="component" value="Unassembled WGS sequence"/>
</dbReference>
<evidence type="ECO:0000256" key="1">
    <source>
        <dbReference type="ARBA" id="ARBA00008049"/>
    </source>
</evidence>
<dbReference type="PROSITE" id="PS50096">
    <property type="entry name" value="IQ"/>
    <property type="match status" value="3"/>
</dbReference>
<dbReference type="PROSITE" id="PS51844">
    <property type="entry name" value="SH3_LIKE"/>
    <property type="match status" value="1"/>
</dbReference>
<keyword evidence="8 10" id="KW-0505">Motor protein</keyword>
<evidence type="ECO:0000256" key="3">
    <source>
        <dbReference type="ARBA" id="ARBA00022741"/>
    </source>
</evidence>
<evidence type="ECO:0000256" key="9">
    <source>
        <dbReference type="ARBA" id="ARBA00023203"/>
    </source>
</evidence>
<feature type="region of interest" description="Disordered" evidence="12">
    <location>
        <begin position="1107"/>
        <end position="1126"/>
    </location>
</feature>
<dbReference type="CDD" id="cd01384">
    <property type="entry name" value="MYSc_Myo11"/>
    <property type="match status" value="1"/>
</dbReference>
<dbReference type="Gene3D" id="1.10.10.820">
    <property type="match status" value="1"/>
</dbReference>
<accession>A0A3S4NND6</accession>
<dbReference type="GO" id="GO:0005524">
    <property type="term" value="F:ATP binding"/>
    <property type="evidence" value="ECO:0007669"/>
    <property type="project" value="UniProtKB-UniRule"/>
</dbReference>
<evidence type="ECO:0000259" key="16">
    <source>
        <dbReference type="PROSITE" id="PS51844"/>
    </source>
</evidence>
<dbReference type="GO" id="GO:0051015">
    <property type="term" value="F:actin filament binding"/>
    <property type="evidence" value="ECO:0007669"/>
    <property type="project" value="TreeGrafter"/>
</dbReference>
<evidence type="ECO:0000313" key="18">
    <source>
        <dbReference type="Proteomes" id="UP000283530"/>
    </source>
</evidence>
<keyword evidence="18" id="KW-1185">Reference proteome</keyword>
<feature type="compositionally biased region" description="Low complexity" evidence="12">
    <location>
        <begin position="1107"/>
        <end position="1118"/>
    </location>
</feature>
<protein>
    <submittedName>
        <fullName evidence="17">Myosin-15</fullName>
    </submittedName>
</protein>
<keyword evidence="7 10" id="KW-0518">Myosin</keyword>
<keyword evidence="4 10" id="KW-0067">ATP-binding</keyword>
<dbReference type="GO" id="GO:0016459">
    <property type="term" value="C:myosin complex"/>
    <property type="evidence" value="ECO:0007669"/>
    <property type="project" value="UniProtKB-KW"/>
</dbReference>
<evidence type="ECO:0000256" key="5">
    <source>
        <dbReference type="ARBA" id="ARBA00022860"/>
    </source>
</evidence>
<dbReference type="GO" id="GO:0007015">
    <property type="term" value="P:actin filament organization"/>
    <property type="evidence" value="ECO:0007669"/>
    <property type="project" value="InterPro"/>
</dbReference>
<feature type="domain" description="Myosin N-terminal SH3-like" evidence="16">
    <location>
        <begin position="69"/>
        <end position="118"/>
    </location>
</feature>
<dbReference type="PROSITE" id="PS51456">
    <property type="entry name" value="MYOSIN_MOTOR"/>
    <property type="match status" value="1"/>
</dbReference>
<proteinExistence type="inferred from homology"/>
<dbReference type="Pfam" id="PF00063">
    <property type="entry name" value="Myosin_head"/>
    <property type="match status" value="1"/>
</dbReference>
<feature type="binding site" evidence="10">
    <location>
        <begin position="222"/>
        <end position="229"/>
    </location>
    <ligand>
        <name>ATP</name>
        <dbReference type="ChEBI" id="CHEBI:30616"/>
    </ligand>
</feature>
<dbReference type="Gene3D" id="1.20.58.530">
    <property type="match status" value="1"/>
</dbReference>
<dbReference type="SMART" id="SM00015">
    <property type="entry name" value="IQ"/>
    <property type="match status" value="4"/>
</dbReference>
<dbReference type="Pfam" id="PF00612">
    <property type="entry name" value="IQ"/>
    <property type="match status" value="3"/>
</dbReference>
<dbReference type="Pfam" id="PF01843">
    <property type="entry name" value="DIL"/>
    <property type="match status" value="1"/>
</dbReference>
<gene>
    <name evidence="17" type="ORF">CKAN_00806700</name>
</gene>
<feature type="region of interest" description="Actin-binding" evidence="10">
    <location>
        <begin position="661"/>
        <end position="683"/>
    </location>
</feature>
<dbReference type="SMART" id="SM01132">
    <property type="entry name" value="DIL"/>
    <property type="match status" value="1"/>
</dbReference>
<dbReference type="Gene3D" id="1.20.120.720">
    <property type="entry name" value="Myosin VI head, motor domain, U50 subdomain"/>
    <property type="match status" value="1"/>
</dbReference>
<evidence type="ECO:0000256" key="2">
    <source>
        <dbReference type="ARBA" id="ARBA00022737"/>
    </source>
</evidence>
<reference evidence="17 18" key="1">
    <citation type="journal article" date="2019" name="Nat. Plants">
        <title>Stout camphor tree genome fills gaps in understanding of flowering plant genome evolution.</title>
        <authorList>
            <person name="Chaw S.M."/>
            <person name="Liu Y.C."/>
            <person name="Wu Y.W."/>
            <person name="Wang H.Y."/>
            <person name="Lin C.I."/>
            <person name="Wu C.S."/>
            <person name="Ke H.M."/>
            <person name="Chang L.Y."/>
            <person name="Hsu C.Y."/>
            <person name="Yang H.T."/>
            <person name="Sudianto E."/>
            <person name="Hsu M.H."/>
            <person name="Wu K.P."/>
            <person name="Wang L.N."/>
            <person name="Leebens-Mack J.H."/>
            <person name="Tsai I.J."/>
        </authorList>
    </citation>
    <scope>NUCLEOTIDE SEQUENCE [LARGE SCALE GENOMIC DNA]</scope>
    <source>
        <strain evidence="18">cv. Chaw 1501</strain>
        <tissue evidence="17">Young leaves</tissue>
    </source>
</reference>
<dbReference type="Gene3D" id="3.30.70.1590">
    <property type="match status" value="1"/>
</dbReference>
<evidence type="ECO:0000259" key="15">
    <source>
        <dbReference type="PROSITE" id="PS51456"/>
    </source>
</evidence>
<dbReference type="InterPro" id="IPR037975">
    <property type="entry name" value="MyosinXI_CBD"/>
</dbReference>
<comment type="caution">
    <text evidence="17">The sequence shown here is derived from an EMBL/GenBank/DDBJ whole genome shotgun (WGS) entry which is preliminary data.</text>
</comment>
<dbReference type="Gene3D" id="3.40.850.10">
    <property type="entry name" value="Kinesin motor domain"/>
    <property type="match status" value="1"/>
</dbReference>
<feature type="signal peptide" evidence="13">
    <location>
        <begin position="1"/>
        <end position="28"/>
    </location>
</feature>
<name>A0A3S4NND6_9MAGN</name>
<comment type="similarity">
    <text evidence="1">Belongs to the TRAFAC class myosin-kinesin ATPase superfamily. Myosin family. Plant myosin class XI subfamily.</text>
</comment>
<dbReference type="GO" id="GO:0005516">
    <property type="term" value="F:calmodulin binding"/>
    <property type="evidence" value="ECO:0007669"/>
    <property type="project" value="UniProtKB-KW"/>
</dbReference>
<dbReference type="InterPro" id="IPR036018">
    <property type="entry name" value="MYSc_Myo11"/>
</dbReference>
<dbReference type="InterPro" id="IPR001609">
    <property type="entry name" value="Myosin_head_motor_dom-like"/>
</dbReference>
<dbReference type="OrthoDB" id="10303966at2759"/>
<dbReference type="SUPFAM" id="SSF52540">
    <property type="entry name" value="P-loop containing nucleoside triphosphate hydrolases"/>
    <property type="match status" value="1"/>
</dbReference>
<dbReference type="GO" id="GO:0005737">
    <property type="term" value="C:cytoplasm"/>
    <property type="evidence" value="ECO:0007669"/>
    <property type="project" value="TreeGrafter"/>
</dbReference>
<dbReference type="Pfam" id="PF02736">
    <property type="entry name" value="Myosin_N"/>
    <property type="match status" value="1"/>
</dbReference>
<dbReference type="FunFam" id="1.10.10.820:FF:000001">
    <property type="entry name" value="Myosin heavy chain"/>
    <property type="match status" value="1"/>
</dbReference>
<dbReference type="PANTHER" id="PTHR13140:SF781">
    <property type="entry name" value="MYOSIN-15"/>
    <property type="match status" value="1"/>
</dbReference>
<feature type="domain" description="Myosin motor" evidence="15">
    <location>
        <begin position="128"/>
        <end position="780"/>
    </location>
</feature>
<dbReference type="CDD" id="cd15475">
    <property type="entry name" value="MyosinXI_CBD"/>
    <property type="match status" value="1"/>
</dbReference>
<dbReference type="InterPro" id="IPR002710">
    <property type="entry name" value="Dilute_dom"/>
</dbReference>
<keyword evidence="2" id="KW-0677">Repeat</keyword>
<dbReference type="GO" id="GO:0000146">
    <property type="term" value="F:microfilament motor activity"/>
    <property type="evidence" value="ECO:0007669"/>
    <property type="project" value="TreeGrafter"/>
</dbReference>
<keyword evidence="5" id="KW-0112">Calmodulin-binding</keyword>
<dbReference type="InterPro" id="IPR027417">
    <property type="entry name" value="P-loop_NTPase"/>
</dbReference>
<dbReference type="SMART" id="SM00242">
    <property type="entry name" value="MYSc"/>
    <property type="match status" value="1"/>
</dbReference>
<evidence type="ECO:0000256" key="7">
    <source>
        <dbReference type="ARBA" id="ARBA00023123"/>
    </source>
</evidence>
<evidence type="ECO:0000256" key="6">
    <source>
        <dbReference type="ARBA" id="ARBA00023054"/>
    </source>
</evidence>
<evidence type="ECO:0000256" key="8">
    <source>
        <dbReference type="ARBA" id="ARBA00023175"/>
    </source>
</evidence>
<evidence type="ECO:0000256" key="4">
    <source>
        <dbReference type="ARBA" id="ARBA00022840"/>
    </source>
</evidence>
<dbReference type="PRINTS" id="PR00193">
    <property type="entry name" value="MYOSINHEAVY"/>
</dbReference>
<keyword evidence="9 10" id="KW-0009">Actin-binding</keyword>
<sequence length="1512" mass="171639">MGCAALRRAGSMGLFVTLLAALDKVSTSQDGFLFRARPLPDRACWQAMRTTVLGFRHLILSQTSKMSLRKGSNVWIEDKERAWIPAEVVDVSETHAVVVTDAGKKIKTLRSKLLPRDPDADDAEHVGVGVDDMTKLTYLSEPGVLYNLARRYALNEIYTYTGSILIAVNPFAKLPHLYNVHMMEQYKGAQLGELSPHVFAVADSSFRAMVNEGRSQSILVSGESGAGKTETTKMIMRYLTYVGGRALGDYRTVERQVLESNPLLEAFGNAKTSRNDNSSRFGKFVEIQFNGTGKISGAAIRTYLLERSRVVQITDPERNYHCFYHLCASGKDAEKYKLGHPSSFHYLNQSKTYELNGVNSSHEYLNTRRAMDIVGISLDEQEAIFRILAAILHLGNIEFSPGKEHDSSTIKDQKSSFHLQMTADLFMCDADLLLATLCTRTMHTREGSIVITLDCTAALASRDTLAKTVYARLVEKINRSVGQDPNSRLQVGVLDIYGFESFETNSFEQFCINLANEKLQQHFNEHVFKGEQEEYTKEEINWSYIEFIDNQDVLDLIEKKPVGIIALLDEACMFPKSTHKTFATKIFQSFRAHPRLEKAKVTYRTDSFLDKNRDYIVVEHCNLLSSSKCSFLAGLFPSLPEDSSRSSYKFSSVASRFKQQLQALMETLKTTEPHYIRCVKPNSLNRPQIFENQSVLQQLRCGGVLEAVRISLAGYPTRRTYSEFVDRFGLLSLELTDGSYDEKILTERILKKIKLENFQLGRNKVFLRAGQIAILDSRRAEVLDNASKIIQSRFRTFIARKEFNLIRVTAITLQAYCRGCLSRSMYLFKKQEAAAVSIQKYARRWAHWKMWKACFLFQQYRSHVLSIQCAWRRKLARRELWKLKREANEAGALREAKNKLEKELEDLTWRLQLEKRLRVSNDEAKSVEISKLKKAMELLNVELDAAKLATDSECNKNAFLQSQLEFSKKEKDALESRLTKMEEMSKENAVLKSSVETLKKEKMELEQELLATRKDCNQTLEKLQEAESKCLQLQQNLQSFEEKLSNCEDENHVLRQKSICGSPTGSLSGFFRPFSEKYSGTLTVPNMDRKHLLDSPTASKILLSPRSLSPRSLSPRSISEPRRSHVTAERHQDNHEFLLRCIKEDLGFKDGKPVAACIIFKCLIHWHAFEAERTTIFDCIIAGINGVLKVIDTNLPYWLSNASALLCLLQRNLRANGLLSTPFRRSGGPSGLAGRMAQGVKSPLKHVGSEESVLLVEARYPAILFKQQLTACLEKTFGLIRDNMKKEISPLLSLCIQAPKATRAAAGKSSKSSGVVSQQSPTSHWDSIIKFLDSLLTHLRKNHVPSFFICKLITQVFSFINMQLFNSLLLRRECCTFSNGEYLKSGLAELERWIVNATDEVIHQKRKTSLEEIRQDLCPVLTVRQIYRISTMYWDDKYSTQSVSSEVVSQMKDILSKDSHIVSNSFLLDDDLSIPFSTDDISKAIPLQDPTDIELPSSLRDFPSAQFLIRQS</sequence>
<dbReference type="PANTHER" id="PTHR13140">
    <property type="entry name" value="MYOSIN"/>
    <property type="match status" value="1"/>
</dbReference>
<dbReference type="EMBL" id="QPKB01000003">
    <property type="protein sequence ID" value="RWR79493.1"/>
    <property type="molecule type" value="Genomic_DNA"/>
</dbReference>
<evidence type="ECO:0000259" key="14">
    <source>
        <dbReference type="PROSITE" id="PS51126"/>
    </source>
</evidence>
<evidence type="ECO:0000256" key="11">
    <source>
        <dbReference type="SAM" id="Coils"/>
    </source>
</evidence>
<dbReference type="InterPro" id="IPR036961">
    <property type="entry name" value="Kinesin_motor_dom_sf"/>
</dbReference>
<keyword evidence="13" id="KW-0732">Signal</keyword>
<dbReference type="GO" id="GO:0030048">
    <property type="term" value="P:actin filament-based movement"/>
    <property type="evidence" value="ECO:0007669"/>
    <property type="project" value="UniProtKB-ARBA"/>
</dbReference>
<feature type="coiled-coil region" evidence="11">
    <location>
        <begin position="883"/>
        <end position="1057"/>
    </location>
</feature>
<evidence type="ECO:0000256" key="12">
    <source>
        <dbReference type="SAM" id="MobiDB-lite"/>
    </source>
</evidence>
<evidence type="ECO:0000313" key="17">
    <source>
        <dbReference type="EMBL" id="RWR79493.1"/>
    </source>
</evidence>